<proteinExistence type="predicted"/>
<dbReference type="InterPro" id="IPR001789">
    <property type="entry name" value="Sig_transdc_resp-reg_receiver"/>
</dbReference>
<keyword evidence="5" id="KW-0805">Transcription regulation</keyword>
<evidence type="ECO:0000256" key="1">
    <source>
        <dbReference type="ARBA" id="ARBA00004496"/>
    </source>
</evidence>
<dbReference type="RefSeq" id="WP_053462157.1">
    <property type="nucleotide sequence ID" value="NZ_JZIW01000001.1"/>
</dbReference>
<dbReference type="InterPro" id="IPR011006">
    <property type="entry name" value="CheY-like_superfamily"/>
</dbReference>
<evidence type="ECO:0000256" key="9">
    <source>
        <dbReference type="PROSITE-ProRule" id="PRU01091"/>
    </source>
</evidence>
<feature type="domain" description="Response regulatory" evidence="10">
    <location>
        <begin position="3"/>
        <end position="116"/>
    </location>
</feature>
<keyword evidence="6 9" id="KW-0238">DNA-binding</keyword>
<feature type="domain" description="OmpR/PhoB-type" evidence="11">
    <location>
        <begin position="125"/>
        <end position="224"/>
    </location>
</feature>
<reference evidence="12 13" key="1">
    <citation type="journal article" date="2015" name="Antimicrob. Agents Chemother.">
        <title>Whole-Genome Sequencing Identifies Emergence of a Quinolone Resistance Mutation in a Case of Stenotrophomonas maltophilia Bacteremia.</title>
        <authorList>
            <person name="Pak T.R."/>
            <person name="Altman D.R."/>
            <person name="Attie O."/>
            <person name="Sebra R."/>
            <person name="Hamula C.L."/>
            <person name="Lewis M."/>
            <person name="Deikus G."/>
            <person name="Newman L.C."/>
            <person name="Fang G."/>
            <person name="Hand J."/>
            <person name="Papel G."/>
            <person name="Wallach F."/>
            <person name="Schadt E.E."/>
            <person name="Huprikar S."/>
            <person name="van Bakel H."/>
            <person name="Kasarskis A."/>
            <person name="Bashir A."/>
        </authorList>
    </citation>
    <scope>NUCLEOTIDE SEQUENCE [LARGE SCALE GENOMIC DNA]</scope>
    <source>
        <strain evidence="12 13">ISMMS6</strain>
    </source>
</reference>
<dbReference type="PANTHER" id="PTHR48111">
    <property type="entry name" value="REGULATOR OF RPOS"/>
    <property type="match status" value="1"/>
</dbReference>
<evidence type="ECO:0000256" key="3">
    <source>
        <dbReference type="ARBA" id="ARBA00022553"/>
    </source>
</evidence>
<evidence type="ECO:0000256" key="4">
    <source>
        <dbReference type="ARBA" id="ARBA00023012"/>
    </source>
</evidence>
<feature type="DNA-binding region" description="OmpR/PhoB-type" evidence="9">
    <location>
        <begin position="125"/>
        <end position="224"/>
    </location>
</feature>
<comment type="subcellular location">
    <subcellularLocation>
        <location evidence="1">Cytoplasm</location>
    </subcellularLocation>
</comment>
<evidence type="ECO:0000259" key="10">
    <source>
        <dbReference type="PROSITE" id="PS50110"/>
    </source>
</evidence>
<evidence type="ECO:0000256" key="8">
    <source>
        <dbReference type="PROSITE-ProRule" id="PRU00169"/>
    </source>
</evidence>
<dbReference type="PANTHER" id="PTHR48111:SF47">
    <property type="entry name" value="TRANSCRIPTIONAL REGULATORY PROTEIN RSTA"/>
    <property type="match status" value="1"/>
</dbReference>
<comment type="caution">
    <text evidence="12">The sequence shown here is derived from an EMBL/GenBank/DDBJ whole genome shotgun (WGS) entry which is preliminary data.</text>
</comment>
<dbReference type="InterPro" id="IPR036388">
    <property type="entry name" value="WH-like_DNA-bd_sf"/>
</dbReference>
<protein>
    <submittedName>
        <fullName evidence="12">Chemotaxis protein CheY</fullName>
    </submittedName>
</protein>
<dbReference type="Gene3D" id="1.10.10.10">
    <property type="entry name" value="Winged helix-like DNA-binding domain superfamily/Winged helix DNA-binding domain"/>
    <property type="match status" value="1"/>
</dbReference>
<evidence type="ECO:0000313" key="13">
    <source>
        <dbReference type="Proteomes" id="UP000037632"/>
    </source>
</evidence>
<evidence type="ECO:0000259" key="11">
    <source>
        <dbReference type="PROSITE" id="PS51755"/>
    </source>
</evidence>
<evidence type="ECO:0000313" key="12">
    <source>
        <dbReference type="EMBL" id="KOO83882.1"/>
    </source>
</evidence>
<dbReference type="CDD" id="cd00383">
    <property type="entry name" value="trans_reg_C"/>
    <property type="match status" value="1"/>
</dbReference>
<dbReference type="Proteomes" id="UP000037632">
    <property type="component" value="Unassembled WGS sequence"/>
</dbReference>
<dbReference type="GO" id="GO:0032993">
    <property type="term" value="C:protein-DNA complex"/>
    <property type="evidence" value="ECO:0007669"/>
    <property type="project" value="TreeGrafter"/>
</dbReference>
<feature type="modified residue" description="4-aspartylphosphate" evidence="8">
    <location>
        <position position="52"/>
    </location>
</feature>
<organism evidence="12 13">
    <name type="scientific">Stenotrophomonas maltophilia</name>
    <name type="common">Pseudomonas maltophilia</name>
    <name type="synonym">Xanthomonas maltophilia</name>
    <dbReference type="NCBI Taxonomy" id="40324"/>
    <lineage>
        <taxon>Bacteria</taxon>
        <taxon>Pseudomonadati</taxon>
        <taxon>Pseudomonadota</taxon>
        <taxon>Gammaproteobacteria</taxon>
        <taxon>Lysobacterales</taxon>
        <taxon>Lysobacteraceae</taxon>
        <taxon>Stenotrophomonas</taxon>
        <taxon>Stenotrophomonas maltophilia group</taxon>
    </lineage>
</organism>
<dbReference type="PROSITE" id="PS50110">
    <property type="entry name" value="RESPONSE_REGULATORY"/>
    <property type="match status" value="1"/>
</dbReference>
<dbReference type="Gene3D" id="3.40.50.2300">
    <property type="match status" value="1"/>
</dbReference>
<dbReference type="GO" id="GO:0000156">
    <property type="term" value="F:phosphorelay response regulator activity"/>
    <property type="evidence" value="ECO:0007669"/>
    <property type="project" value="TreeGrafter"/>
</dbReference>
<evidence type="ECO:0000256" key="6">
    <source>
        <dbReference type="ARBA" id="ARBA00023125"/>
    </source>
</evidence>
<name>A0AB34TLP1_STEMA</name>
<dbReference type="Pfam" id="PF00072">
    <property type="entry name" value="Response_reg"/>
    <property type="match status" value="1"/>
</dbReference>
<keyword evidence="4" id="KW-0902">Two-component regulatory system</keyword>
<dbReference type="PROSITE" id="PS51755">
    <property type="entry name" value="OMPR_PHOB"/>
    <property type="match status" value="1"/>
</dbReference>
<evidence type="ECO:0000256" key="7">
    <source>
        <dbReference type="ARBA" id="ARBA00023163"/>
    </source>
</evidence>
<dbReference type="Gene3D" id="6.10.250.690">
    <property type="match status" value="1"/>
</dbReference>
<sequence>MTRLLLVEDDDRLASLVMRYLRGHGFELQRVCDGASALDAIIADPTDIVLLDLGLPDMDGLDLCRAIRPGYKGLLCILSARADDIHQVLGLELGADDYISKPVEPRLLLARLRAHLRRSQSSGEGNVLLFGQLRIDLSSRDVLLGQEPVLLTTSEFDLLSILASNAGRVLSRDHLFKQLRGIGFDGMDRSIDARISRLRRKLGDTDLEATRIKTVRGQGYLFSQSGWQ</sequence>
<dbReference type="GO" id="GO:0000976">
    <property type="term" value="F:transcription cis-regulatory region binding"/>
    <property type="evidence" value="ECO:0007669"/>
    <property type="project" value="TreeGrafter"/>
</dbReference>
<dbReference type="SMART" id="SM00448">
    <property type="entry name" value="REC"/>
    <property type="match status" value="1"/>
</dbReference>
<keyword evidence="3 8" id="KW-0597">Phosphoprotein</keyword>
<dbReference type="SUPFAM" id="SSF52172">
    <property type="entry name" value="CheY-like"/>
    <property type="match status" value="1"/>
</dbReference>
<dbReference type="Pfam" id="PF00486">
    <property type="entry name" value="Trans_reg_C"/>
    <property type="match status" value="1"/>
</dbReference>
<dbReference type="SMART" id="SM00862">
    <property type="entry name" value="Trans_reg_C"/>
    <property type="match status" value="1"/>
</dbReference>
<evidence type="ECO:0000256" key="2">
    <source>
        <dbReference type="ARBA" id="ARBA00022490"/>
    </source>
</evidence>
<evidence type="ECO:0000256" key="5">
    <source>
        <dbReference type="ARBA" id="ARBA00023015"/>
    </source>
</evidence>
<dbReference type="EMBL" id="JZIW01000001">
    <property type="protein sequence ID" value="KOO83882.1"/>
    <property type="molecule type" value="Genomic_DNA"/>
</dbReference>
<dbReference type="InterPro" id="IPR001867">
    <property type="entry name" value="OmpR/PhoB-type_DNA-bd"/>
</dbReference>
<gene>
    <name evidence="12" type="ORF">VL23_12055</name>
</gene>
<accession>A0AB34TLP1</accession>
<dbReference type="GO" id="GO:0005829">
    <property type="term" value="C:cytosol"/>
    <property type="evidence" value="ECO:0007669"/>
    <property type="project" value="TreeGrafter"/>
</dbReference>
<dbReference type="GO" id="GO:0006355">
    <property type="term" value="P:regulation of DNA-templated transcription"/>
    <property type="evidence" value="ECO:0007669"/>
    <property type="project" value="InterPro"/>
</dbReference>
<keyword evidence="2" id="KW-0963">Cytoplasm</keyword>
<dbReference type="FunFam" id="1.10.10.10:FF:000099">
    <property type="entry name" value="Two-component system response regulator TorR"/>
    <property type="match status" value="1"/>
</dbReference>
<dbReference type="InterPro" id="IPR039420">
    <property type="entry name" value="WalR-like"/>
</dbReference>
<dbReference type="AlphaFoldDB" id="A0AB34TLP1"/>
<keyword evidence="7" id="KW-0804">Transcription</keyword>